<dbReference type="AlphaFoldDB" id="A0AAD7A1J8"/>
<protein>
    <submittedName>
        <fullName evidence="1">Uncharacterized protein</fullName>
    </submittedName>
</protein>
<gene>
    <name evidence="1" type="ORF">DFH08DRAFT_629252</name>
</gene>
<reference evidence="1" key="1">
    <citation type="submission" date="2023-03" db="EMBL/GenBank/DDBJ databases">
        <title>Massive genome expansion in bonnet fungi (Mycena s.s.) driven by repeated elements and novel gene families across ecological guilds.</title>
        <authorList>
            <consortium name="Lawrence Berkeley National Laboratory"/>
            <person name="Harder C.B."/>
            <person name="Miyauchi S."/>
            <person name="Viragh M."/>
            <person name="Kuo A."/>
            <person name="Thoen E."/>
            <person name="Andreopoulos B."/>
            <person name="Lu D."/>
            <person name="Skrede I."/>
            <person name="Drula E."/>
            <person name="Henrissat B."/>
            <person name="Morin E."/>
            <person name="Kohler A."/>
            <person name="Barry K."/>
            <person name="LaButti K."/>
            <person name="Morin E."/>
            <person name="Salamov A."/>
            <person name="Lipzen A."/>
            <person name="Mereny Z."/>
            <person name="Hegedus B."/>
            <person name="Baldrian P."/>
            <person name="Stursova M."/>
            <person name="Weitz H."/>
            <person name="Taylor A."/>
            <person name="Grigoriev I.V."/>
            <person name="Nagy L.G."/>
            <person name="Martin F."/>
            <person name="Kauserud H."/>
        </authorList>
    </citation>
    <scope>NUCLEOTIDE SEQUENCE</scope>
    <source>
        <strain evidence="1">CBHHK002</strain>
    </source>
</reference>
<organism evidence="1 2">
    <name type="scientific">Mycena albidolilacea</name>
    <dbReference type="NCBI Taxonomy" id="1033008"/>
    <lineage>
        <taxon>Eukaryota</taxon>
        <taxon>Fungi</taxon>
        <taxon>Dikarya</taxon>
        <taxon>Basidiomycota</taxon>
        <taxon>Agaricomycotina</taxon>
        <taxon>Agaricomycetes</taxon>
        <taxon>Agaricomycetidae</taxon>
        <taxon>Agaricales</taxon>
        <taxon>Marasmiineae</taxon>
        <taxon>Mycenaceae</taxon>
        <taxon>Mycena</taxon>
    </lineage>
</organism>
<accession>A0AAD7A1J8</accession>
<keyword evidence="2" id="KW-1185">Reference proteome</keyword>
<proteinExistence type="predicted"/>
<evidence type="ECO:0000313" key="1">
    <source>
        <dbReference type="EMBL" id="KAJ7347741.1"/>
    </source>
</evidence>
<name>A0AAD7A1J8_9AGAR</name>
<sequence length="80" mass="9035">DLCTLLIFNLWKATGELGAYLWFPEIKNMEADVDILVNNLLDIWGLVDPNHILVKGKLHVLSHTPEDACRFGPCIIFATK</sequence>
<feature type="non-terminal residue" evidence="1">
    <location>
        <position position="80"/>
    </location>
</feature>
<evidence type="ECO:0000313" key="2">
    <source>
        <dbReference type="Proteomes" id="UP001218218"/>
    </source>
</evidence>
<dbReference type="EMBL" id="JARIHO010000018">
    <property type="protein sequence ID" value="KAJ7347741.1"/>
    <property type="molecule type" value="Genomic_DNA"/>
</dbReference>
<feature type="non-terminal residue" evidence="1">
    <location>
        <position position="1"/>
    </location>
</feature>
<comment type="caution">
    <text evidence="1">The sequence shown here is derived from an EMBL/GenBank/DDBJ whole genome shotgun (WGS) entry which is preliminary data.</text>
</comment>
<dbReference type="Proteomes" id="UP001218218">
    <property type="component" value="Unassembled WGS sequence"/>
</dbReference>